<dbReference type="AlphaFoldDB" id="A0A4Y7JGL7"/>
<dbReference type="EMBL" id="CM010718">
    <property type="protein sequence ID" value="RZC58795.1"/>
    <property type="molecule type" value="Genomic_DNA"/>
</dbReference>
<dbReference type="Proteomes" id="UP000316621">
    <property type="component" value="Chromosome 4"/>
</dbReference>
<evidence type="ECO:0000313" key="2">
    <source>
        <dbReference type="Proteomes" id="UP000316621"/>
    </source>
</evidence>
<evidence type="ECO:0000313" key="1">
    <source>
        <dbReference type="EMBL" id="RZC58795.1"/>
    </source>
</evidence>
<name>A0A4Y7JGL7_PAPSO</name>
<proteinExistence type="predicted"/>
<keyword evidence="2" id="KW-1185">Reference proteome</keyword>
<accession>A0A4Y7JGL7</accession>
<reference evidence="1 2" key="1">
    <citation type="journal article" date="2018" name="Science">
        <title>The opium poppy genome and morphinan production.</title>
        <authorList>
            <person name="Guo L."/>
            <person name="Winzer T."/>
            <person name="Yang X."/>
            <person name="Li Y."/>
            <person name="Ning Z."/>
            <person name="He Z."/>
            <person name="Teodor R."/>
            <person name="Lu Y."/>
            <person name="Bowser T.A."/>
            <person name="Graham I.A."/>
            <person name="Ye K."/>
        </authorList>
    </citation>
    <scope>NUCLEOTIDE SEQUENCE [LARGE SCALE GENOMIC DNA]</scope>
    <source>
        <strain evidence="2">cv. HN1</strain>
        <tissue evidence="1">Leaves</tissue>
    </source>
</reference>
<gene>
    <name evidence="1" type="ORF">C5167_006096</name>
</gene>
<sequence length="405" mass="45525">MQLATRVHGGVNDVWPSDDCGVVIVAGVGRELRLVQCSDGGCIAAQSLVLDELAGMVETYWQYADGGNECRWMQMVVMESMQMEWMMEDGRNWWFSAKMVLLRGYAGDSDYADGWRCKGGELDAMQWWYVMQVVYDDGVNNKNKSSSFGYFKFTYSAKTNPYHHHNSVPYLSRCWVPTVLLTLDKKPQEPWIIAAENKTGTTLSQLSLLSNSLCAPNHLMKGSGRCFEFGTTTALHPPDISTRAWSWDECALPLTSGQIPEPCDDSPVQIIRVKKIISRNPYETCVTLVDDDDLTTPLPSSSNAHVPDLEDSDLGISSHEYPNASLPFNVHMRCLSSSQRDIGDFLVRKEFVPLYSKIWRRYGHIVTRNVVRHCSSALVTTVNCLLPMVVEMEGTSIRDVTESTF</sequence>
<protein>
    <submittedName>
        <fullName evidence="1">Uncharacterized protein</fullName>
    </submittedName>
</protein>
<organism evidence="1 2">
    <name type="scientific">Papaver somniferum</name>
    <name type="common">Opium poppy</name>
    <dbReference type="NCBI Taxonomy" id="3469"/>
    <lineage>
        <taxon>Eukaryota</taxon>
        <taxon>Viridiplantae</taxon>
        <taxon>Streptophyta</taxon>
        <taxon>Embryophyta</taxon>
        <taxon>Tracheophyta</taxon>
        <taxon>Spermatophyta</taxon>
        <taxon>Magnoliopsida</taxon>
        <taxon>Ranunculales</taxon>
        <taxon>Papaveraceae</taxon>
        <taxon>Papaveroideae</taxon>
        <taxon>Papaver</taxon>
    </lineage>
</organism>
<dbReference type="Gramene" id="RZC58795">
    <property type="protein sequence ID" value="RZC58795"/>
    <property type="gene ID" value="C5167_006096"/>
</dbReference>